<gene>
    <name evidence="2" type="ORF">PV11_08954</name>
</gene>
<evidence type="ECO:0000256" key="1">
    <source>
        <dbReference type="SAM" id="MobiDB-lite"/>
    </source>
</evidence>
<accession>A0A0D1VMC0</accession>
<protein>
    <submittedName>
        <fullName evidence="2">Uncharacterized protein</fullName>
    </submittedName>
</protein>
<dbReference type="AlphaFoldDB" id="A0A0D1VMC0"/>
<feature type="region of interest" description="Disordered" evidence="1">
    <location>
        <begin position="1"/>
        <end position="20"/>
    </location>
</feature>
<feature type="region of interest" description="Disordered" evidence="1">
    <location>
        <begin position="354"/>
        <end position="378"/>
    </location>
</feature>
<organism evidence="2 3">
    <name type="scientific">Exophiala sideris</name>
    <dbReference type="NCBI Taxonomy" id="1016849"/>
    <lineage>
        <taxon>Eukaryota</taxon>
        <taxon>Fungi</taxon>
        <taxon>Dikarya</taxon>
        <taxon>Ascomycota</taxon>
        <taxon>Pezizomycotina</taxon>
        <taxon>Eurotiomycetes</taxon>
        <taxon>Chaetothyriomycetidae</taxon>
        <taxon>Chaetothyriales</taxon>
        <taxon>Herpotrichiellaceae</taxon>
        <taxon>Exophiala</taxon>
    </lineage>
</organism>
<dbReference type="STRING" id="1016849.A0A0D1VMC0"/>
<feature type="compositionally biased region" description="Polar residues" evidence="1">
    <location>
        <begin position="109"/>
        <end position="130"/>
    </location>
</feature>
<dbReference type="OrthoDB" id="4146419at2759"/>
<dbReference type="EMBL" id="KN846954">
    <property type="protein sequence ID" value="KIV77130.1"/>
    <property type="molecule type" value="Genomic_DNA"/>
</dbReference>
<name>A0A0D1VMC0_9EURO</name>
<evidence type="ECO:0000313" key="3">
    <source>
        <dbReference type="Proteomes" id="UP000053599"/>
    </source>
</evidence>
<dbReference type="Proteomes" id="UP000053599">
    <property type="component" value="Unassembled WGS sequence"/>
</dbReference>
<reference evidence="2 3" key="1">
    <citation type="submission" date="2015-01" db="EMBL/GenBank/DDBJ databases">
        <title>The Genome Sequence of Exophiala sideris CBS121828.</title>
        <authorList>
            <consortium name="The Broad Institute Genomics Platform"/>
            <person name="Cuomo C."/>
            <person name="de Hoog S."/>
            <person name="Gorbushina A."/>
            <person name="Stielow B."/>
            <person name="Teixiera M."/>
            <person name="Abouelleil A."/>
            <person name="Chapman S.B."/>
            <person name="Priest M."/>
            <person name="Young S.K."/>
            <person name="Wortman J."/>
            <person name="Nusbaum C."/>
            <person name="Birren B."/>
        </authorList>
    </citation>
    <scope>NUCLEOTIDE SEQUENCE [LARGE SCALE GENOMIC DNA]</scope>
    <source>
        <strain evidence="2 3">CBS 121828</strain>
    </source>
</reference>
<feature type="region of interest" description="Disordered" evidence="1">
    <location>
        <begin position="103"/>
        <end position="140"/>
    </location>
</feature>
<evidence type="ECO:0000313" key="2">
    <source>
        <dbReference type="EMBL" id="KIV77130.1"/>
    </source>
</evidence>
<proteinExistence type="predicted"/>
<dbReference type="HOGENOM" id="CLU_033342_0_0_1"/>
<sequence>MDSSVAPSTPKKLLRSGGSLRSLRSKLSSLSLRGRRASAQKRLVVREESPLARRGRSFRPLSIVNTAMQPFDFDVARAMQVVQGQMAETTTAASEANVPAILSDDDSKTITPGTQTPAMSSPASQTSLQASMEDRADRQDSVDEVITADFNSLTLQPPPDISQHPAFAADPKTSTSNAPLMITTSSAAEIRKWAQEKRKNEAERNTKVRFNETLPTAGGRNAFIASTNNLPSMDNPFNARPAPPEAAMTGTPYRSFHAPAFSGFRNREGWISTDTITPYTMRTNPSRLHVNTKNITDAEAYEALGAGSPPGPRPALIPPKTPVDSIKSASTPISDGFDSKKSGMRKVADLFKPKSDKAQDTSPILRTPDGGPPRTFQRPDLVRRFTRISHNETLLIYGQERYLRTTLNVRTYDYSPEQPYPRHPNTGRAWHSRNLHCTNCMDKCCAVCGRACCAYQAAYFATKIHKDNPESLFRAQETLGNIANVFAHGQEVPTFLQCTHGAPGDKLGCGKMVCPDCCGQCPNPICADIQCRKCKKNMWEECIWHDKEMNRLAI</sequence>